<dbReference type="Gene3D" id="3.40.630.30">
    <property type="match status" value="1"/>
</dbReference>
<proteinExistence type="predicted"/>
<dbReference type="Pfam" id="PF00583">
    <property type="entry name" value="Acetyltransf_1"/>
    <property type="match status" value="1"/>
</dbReference>
<protein>
    <recommendedName>
        <fullName evidence="5">N-acetyltransferase domain-containing protein</fullName>
    </recommendedName>
</protein>
<feature type="region of interest" description="Disordered" evidence="3">
    <location>
        <begin position="283"/>
        <end position="314"/>
    </location>
</feature>
<dbReference type="GO" id="GO:0016746">
    <property type="term" value="F:acyltransferase activity"/>
    <property type="evidence" value="ECO:0007669"/>
    <property type="project" value="UniProtKB-KW"/>
</dbReference>
<dbReference type="AlphaFoldDB" id="A0ABD3SG82"/>
<sequence>MPSLILLIIVIKFSLTLVLSFSSPSSPSSPPLSSLWLALNSHDVQISIAETNDDIISLADLRYQEWIAKDGDGANAGFRRATAEIYRERKEDGSTIFLASLTPSDNGSGENDRRSVVVGAAELSPIELKEVLVSRDSNDYDHYTGDSLLPLYITDVVTSKAHRRLGIGSILMNHVEKIAWEMGSRVVFLHVEYANTPARIFYERIGYVCIDDSEFVDVKLGGSTDRREARILSFVLKDGGSHTGIVSIDSNRLAINAGTVGQLLMLKQLSAPHPISEVEIGFASKEKSSPSEGGFARRQKNEAHRRNTRKRNRA</sequence>
<feature type="signal peptide" evidence="4">
    <location>
        <begin position="1"/>
        <end position="20"/>
    </location>
</feature>
<keyword evidence="7" id="KW-1185">Reference proteome</keyword>
<feature type="chain" id="PRO_5044883626" description="N-acetyltransferase domain-containing protein" evidence="4">
    <location>
        <begin position="21"/>
        <end position="314"/>
    </location>
</feature>
<feature type="domain" description="N-acetyltransferase" evidence="5">
    <location>
        <begin position="96"/>
        <end position="237"/>
    </location>
</feature>
<dbReference type="PROSITE" id="PS51186">
    <property type="entry name" value="GNAT"/>
    <property type="match status" value="1"/>
</dbReference>
<dbReference type="InterPro" id="IPR000182">
    <property type="entry name" value="GNAT_dom"/>
</dbReference>
<evidence type="ECO:0000256" key="1">
    <source>
        <dbReference type="ARBA" id="ARBA00022679"/>
    </source>
</evidence>
<evidence type="ECO:0000313" key="7">
    <source>
        <dbReference type="Proteomes" id="UP001530377"/>
    </source>
</evidence>
<evidence type="ECO:0000313" key="6">
    <source>
        <dbReference type="EMBL" id="KAL3823452.1"/>
    </source>
</evidence>
<dbReference type="PANTHER" id="PTHR43420">
    <property type="entry name" value="ACETYLTRANSFERASE"/>
    <property type="match status" value="1"/>
</dbReference>
<keyword evidence="4" id="KW-0732">Signal</keyword>
<evidence type="ECO:0000256" key="3">
    <source>
        <dbReference type="SAM" id="MobiDB-lite"/>
    </source>
</evidence>
<keyword evidence="2" id="KW-0012">Acyltransferase</keyword>
<dbReference type="InterPro" id="IPR050680">
    <property type="entry name" value="YpeA/RimI_acetyltransf"/>
</dbReference>
<organism evidence="6 7">
    <name type="scientific">Cyclostephanos tholiformis</name>
    <dbReference type="NCBI Taxonomy" id="382380"/>
    <lineage>
        <taxon>Eukaryota</taxon>
        <taxon>Sar</taxon>
        <taxon>Stramenopiles</taxon>
        <taxon>Ochrophyta</taxon>
        <taxon>Bacillariophyta</taxon>
        <taxon>Coscinodiscophyceae</taxon>
        <taxon>Thalassiosirophycidae</taxon>
        <taxon>Stephanodiscales</taxon>
        <taxon>Stephanodiscaceae</taxon>
        <taxon>Cyclostephanos</taxon>
    </lineage>
</organism>
<dbReference type="EMBL" id="JALLPB020000037">
    <property type="protein sequence ID" value="KAL3823452.1"/>
    <property type="molecule type" value="Genomic_DNA"/>
</dbReference>
<dbReference type="CDD" id="cd04301">
    <property type="entry name" value="NAT_SF"/>
    <property type="match status" value="1"/>
</dbReference>
<gene>
    <name evidence="6" type="ORF">ACHAXA_010212</name>
</gene>
<dbReference type="InterPro" id="IPR016181">
    <property type="entry name" value="Acyl_CoA_acyltransferase"/>
</dbReference>
<reference evidence="6 7" key="1">
    <citation type="submission" date="2024-10" db="EMBL/GenBank/DDBJ databases">
        <title>Updated reference genomes for cyclostephanoid diatoms.</title>
        <authorList>
            <person name="Roberts W.R."/>
            <person name="Alverson A.J."/>
        </authorList>
    </citation>
    <scope>NUCLEOTIDE SEQUENCE [LARGE SCALE GENOMIC DNA]</scope>
    <source>
        <strain evidence="6 7">AJA228-03</strain>
    </source>
</reference>
<keyword evidence="1" id="KW-0808">Transferase</keyword>
<name>A0ABD3SG82_9STRA</name>
<dbReference type="SUPFAM" id="SSF55729">
    <property type="entry name" value="Acyl-CoA N-acyltransferases (Nat)"/>
    <property type="match status" value="1"/>
</dbReference>
<accession>A0ABD3SG82</accession>
<dbReference type="Proteomes" id="UP001530377">
    <property type="component" value="Unassembled WGS sequence"/>
</dbReference>
<comment type="caution">
    <text evidence="6">The sequence shown here is derived from an EMBL/GenBank/DDBJ whole genome shotgun (WGS) entry which is preliminary data.</text>
</comment>
<evidence type="ECO:0000256" key="2">
    <source>
        <dbReference type="ARBA" id="ARBA00023315"/>
    </source>
</evidence>
<evidence type="ECO:0000259" key="5">
    <source>
        <dbReference type="PROSITE" id="PS51186"/>
    </source>
</evidence>
<dbReference type="PANTHER" id="PTHR43420:SF47">
    <property type="entry name" value="N-ACETYLTRANSFERASE DOMAIN-CONTAINING PROTEIN"/>
    <property type="match status" value="1"/>
</dbReference>
<evidence type="ECO:0000256" key="4">
    <source>
        <dbReference type="SAM" id="SignalP"/>
    </source>
</evidence>